<proteinExistence type="predicted"/>
<evidence type="ECO:0008006" key="4">
    <source>
        <dbReference type="Google" id="ProtNLM"/>
    </source>
</evidence>
<sequence>MRTLLLTLSCFLLGCAVYSQPAADDPRNTIKEFFKAFHARDTSGMGALMAEGMKLQTMKVSDSAQFEVAEQTRRNFLAGMKQLPDTLRIEERIKSYDLKVDGPMAQVWTPYEFYVNGKFSHCGVNAFQLGKVKGRWKILYLIDTRRKTDCP</sequence>
<feature type="chain" id="PRO_5020243391" description="Lumazine-binding protein" evidence="1">
    <location>
        <begin position="23"/>
        <end position="151"/>
    </location>
</feature>
<dbReference type="SUPFAM" id="SSF54427">
    <property type="entry name" value="NTF2-like"/>
    <property type="match status" value="1"/>
</dbReference>
<dbReference type="Gene3D" id="3.10.450.50">
    <property type="match status" value="1"/>
</dbReference>
<reference evidence="2 3" key="1">
    <citation type="submission" date="2019-03" db="EMBL/GenBank/DDBJ databases">
        <title>Genomic Encyclopedia of Archaeal and Bacterial Type Strains, Phase II (KMG-II): from individual species to whole genera.</title>
        <authorList>
            <person name="Goeker M."/>
        </authorList>
    </citation>
    <scope>NUCLEOTIDE SEQUENCE [LARGE SCALE GENOMIC DNA]</scope>
    <source>
        <strain evidence="2 3">DSM 18435</strain>
    </source>
</reference>
<gene>
    <name evidence="2" type="ORF">CLV82_2286</name>
</gene>
<dbReference type="OrthoDB" id="117186at2"/>
<evidence type="ECO:0000256" key="1">
    <source>
        <dbReference type="SAM" id="SignalP"/>
    </source>
</evidence>
<evidence type="ECO:0000313" key="2">
    <source>
        <dbReference type="EMBL" id="TDQ31578.1"/>
    </source>
</evidence>
<dbReference type="InterPro" id="IPR032710">
    <property type="entry name" value="NTF2-like_dom_sf"/>
</dbReference>
<keyword evidence="1" id="KW-0732">Signal</keyword>
<protein>
    <recommendedName>
        <fullName evidence="4">Lumazine-binding protein</fullName>
    </recommendedName>
</protein>
<dbReference type="EMBL" id="SNYI01000002">
    <property type="protein sequence ID" value="TDQ31578.1"/>
    <property type="molecule type" value="Genomic_DNA"/>
</dbReference>
<dbReference type="PROSITE" id="PS51257">
    <property type="entry name" value="PROKAR_LIPOPROTEIN"/>
    <property type="match status" value="1"/>
</dbReference>
<name>A0A4R6TNR5_9FLAO</name>
<accession>A0A4R6TNR5</accession>
<dbReference type="RefSeq" id="WP_133644390.1">
    <property type="nucleotide sequence ID" value="NZ_SNYI01000002.1"/>
</dbReference>
<keyword evidence="3" id="KW-1185">Reference proteome</keyword>
<dbReference type="AlphaFoldDB" id="A0A4R6TNR5"/>
<organism evidence="2 3">
    <name type="scientific">Zeaxanthinibacter enoshimensis</name>
    <dbReference type="NCBI Taxonomy" id="392009"/>
    <lineage>
        <taxon>Bacteria</taxon>
        <taxon>Pseudomonadati</taxon>
        <taxon>Bacteroidota</taxon>
        <taxon>Flavobacteriia</taxon>
        <taxon>Flavobacteriales</taxon>
        <taxon>Flavobacteriaceae</taxon>
        <taxon>Zeaxanthinibacter</taxon>
    </lineage>
</organism>
<dbReference type="Proteomes" id="UP000295468">
    <property type="component" value="Unassembled WGS sequence"/>
</dbReference>
<feature type="signal peptide" evidence="1">
    <location>
        <begin position="1"/>
        <end position="22"/>
    </location>
</feature>
<comment type="caution">
    <text evidence="2">The sequence shown here is derived from an EMBL/GenBank/DDBJ whole genome shotgun (WGS) entry which is preliminary data.</text>
</comment>
<evidence type="ECO:0000313" key="3">
    <source>
        <dbReference type="Proteomes" id="UP000295468"/>
    </source>
</evidence>